<protein>
    <submittedName>
        <fullName evidence="6">Monocarboxylate transporter 12</fullName>
    </submittedName>
</protein>
<feature type="transmembrane region" description="Helical" evidence="3">
    <location>
        <begin position="452"/>
        <end position="468"/>
    </location>
</feature>
<dbReference type="PROSITE" id="PS50850">
    <property type="entry name" value="MFS"/>
    <property type="match status" value="1"/>
</dbReference>
<dbReference type="InterPro" id="IPR011701">
    <property type="entry name" value="MFS"/>
</dbReference>
<feature type="transmembrane region" description="Helical" evidence="3">
    <location>
        <begin position="384"/>
        <end position="407"/>
    </location>
</feature>
<dbReference type="GeneID" id="101848400"/>
<keyword evidence="5" id="KW-1185">Reference proteome</keyword>
<dbReference type="SUPFAM" id="SSF103473">
    <property type="entry name" value="MFS general substrate transporter"/>
    <property type="match status" value="1"/>
</dbReference>
<dbReference type="Pfam" id="PF07690">
    <property type="entry name" value="MFS_1"/>
    <property type="match status" value="1"/>
</dbReference>
<dbReference type="PANTHER" id="PTHR11360">
    <property type="entry name" value="MONOCARBOXYLATE TRANSPORTER"/>
    <property type="match status" value="1"/>
</dbReference>
<keyword evidence="3" id="KW-0812">Transmembrane</keyword>
<dbReference type="Proteomes" id="UP000694888">
    <property type="component" value="Unplaced"/>
</dbReference>
<evidence type="ECO:0000256" key="1">
    <source>
        <dbReference type="ARBA" id="ARBA00004141"/>
    </source>
</evidence>
<feature type="transmembrane region" description="Helical" evidence="3">
    <location>
        <begin position="474"/>
        <end position="492"/>
    </location>
</feature>
<dbReference type="InterPro" id="IPR020846">
    <property type="entry name" value="MFS_dom"/>
</dbReference>
<evidence type="ECO:0000256" key="2">
    <source>
        <dbReference type="SAM" id="MobiDB-lite"/>
    </source>
</evidence>
<dbReference type="InterPro" id="IPR050327">
    <property type="entry name" value="Proton-linked_MCT"/>
</dbReference>
<evidence type="ECO:0000259" key="4">
    <source>
        <dbReference type="PROSITE" id="PS50850"/>
    </source>
</evidence>
<feature type="transmembrane region" description="Helical" evidence="3">
    <location>
        <begin position="243"/>
        <end position="263"/>
    </location>
</feature>
<dbReference type="RefSeq" id="XP_005112301.1">
    <property type="nucleotide sequence ID" value="XM_005112244.3"/>
</dbReference>
<feature type="transmembrane region" description="Helical" evidence="3">
    <location>
        <begin position="504"/>
        <end position="524"/>
    </location>
</feature>
<feature type="transmembrane region" description="Helical" evidence="3">
    <location>
        <begin position="151"/>
        <end position="171"/>
    </location>
</feature>
<organism evidence="5 6">
    <name type="scientific">Aplysia californica</name>
    <name type="common">California sea hare</name>
    <dbReference type="NCBI Taxonomy" id="6500"/>
    <lineage>
        <taxon>Eukaryota</taxon>
        <taxon>Metazoa</taxon>
        <taxon>Spiralia</taxon>
        <taxon>Lophotrochozoa</taxon>
        <taxon>Mollusca</taxon>
        <taxon>Gastropoda</taxon>
        <taxon>Heterobranchia</taxon>
        <taxon>Euthyneura</taxon>
        <taxon>Tectipleura</taxon>
        <taxon>Aplysiida</taxon>
        <taxon>Aplysioidea</taxon>
        <taxon>Aplysiidae</taxon>
        <taxon>Aplysia</taxon>
    </lineage>
</organism>
<feature type="compositionally biased region" description="Acidic residues" evidence="2">
    <location>
        <begin position="29"/>
        <end position="42"/>
    </location>
</feature>
<sequence length="584" mass="63757">MTSTSPRSRSEGNGALHSARPDDKPDLEGNVDSDDYDTELPDSAEQPLHPEEPAKNGKHVVYEGSDVDGKEEEGGDDTPKAPDGGYGWLVVLGCFLSHVITGGFERSDGVFFLQFLSRYGMSAQLTAWPGALVSTIRLFLGPVSSALGNRFSIRSTTMVGGILIAIGFILTSQSPNFYFLFFSHVFVHGIGRGLAYAPGLIIVGMYFDKRRGLAAGLGSAGVGVGTFLVVPMAQFVFDTYGFSGAFLVLAGFSFNMLLVAMLYRPLSMHLRFTRVRNAQKMRRIDTQEGVVLSEAADVWDDQSVRSWRSQSVSSAQRYEPPAPEKKAAVVVNNSVQKNSLPANRKEKGFFKSALDIIFPIEYKNKSNQTKKKLFNFQLLKNVPFLLYCLSIWLFTLAFKAAFTFLPALVKSRDISESKAALVLSIAGIVDTLGRIAAGLLLDREFIRPFRTILYNSFQFVVAAIAFIMPMMQDFWGFVAIACLYACFTGAYVSQKSVIVVDILGIEHMASSFGILICFQGLGTMMGPPLSGALKDHFGSYDEAFYLGGGCMILASLLMVASNVALSMQRRRKSRETKAAGSSAA</sequence>
<keyword evidence="3" id="KW-1133">Transmembrane helix</keyword>
<reference evidence="6" key="1">
    <citation type="submission" date="2025-08" db="UniProtKB">
        <authorList>
            <consortium name="RefSeq"/>
        </authorList>
    </citation>
    <scope>IDENTIFICATION</scope>
</reference>
<feature type="region of interest" description="Disordered" evidence="2">
    <location>
        <begin position="1"/>
        <end position="60"/>
    </location>
</feature>
<evidence type="ECO:0000256" key="3">
    <source>
        <dbReference type="SAM" id="Phobius"/>
    </source>
</evidence>
<dbReference type="InterPro" id="IPR036259">
    <property type="entry name" value="MFS_trans_sf"/>
</dbReference>
<feature type="transmembrane region" description="Helical" evidence="3">
    <location>
        <begin position="86"/>
        <end position="104"/>
    </location>
</feature>
<evidence type="ECO:0000313" key="6">
    <source>
        <dbReference type="RefSeq" id="XP_005112301.1"/>
    </source>
</evidence>
<feature type="transmembrane region" description="Helical" evidence="3">
    <location>
        <begin position="214"/>
        <end position="237"/>
    </location>
</feature>
<feature type="transmembrane region" description="Helical" evidence="3">
    <location>
        <begin position="419"/>
        <end position="440"/>
    </location>
</feature>
<feature type="transmembrane region" description="Helical" evidence="3">
    <location>
        <begin position="116"/>
        <end position="139"/>
    </location>
</feature>
<feature type="domain" description="Major facilitator superfamily (MFS) profile" evidence="4">
    <location>
        <begin position="86"/>
        <end position="566"/>
    </location>
</feature>
<feature type="transmembrane region" description="Helical" evidence="3">
    <location>
        <begin position="177"/>
        <end position="207"/>
    </location>
</feature>
<accession>A0ABM0K9Q7</accession>
<dbReference type="PANTHER" id="PTHR11360:SF284">
    <property type="entry name" value="EG:103B4.3 PROTEIN-RELATED"/>
    <property type="match status" value="1"/>
</dbReference>
<dbReference type="CDD" id="cd17352">
    <property type="entry name" value="MFS_MCT_SLC16"/>
    <property type="match status" value="1"/>
</dbReference>
<dbReference type="Gene3D" id="1.20.1250.20">
    <property type="entry name" value="MFS general substrate transporter like domains"/>
    <property type="match status" value="1"/>
</dbReference>
<name>A0ABM0K9Q7_APLCA</name>
<evidence type="ECO:0000313" key="5">
    <source>
        <dbReference type="Proteomes" id="UP000694888"/>
    </source>
</evidence>
<proteinExistence type="predicted"/>
<keyword evidence="3" id="KW-0472">Membrane</keyword>
<feature type="transmembrane region" description="Helical" evidence="3">
    <location>
        <begin position="544"/>
        <end position="565"/>
    </location>
</feature>
<gene>
    <name evidence="6" type="primary">LOC101848400</name>
</gene>
<comment type="subcellular location">
    <subcellularLocation>
        <location evidence="1">Membrane</location>
        <topology evidence="1">Multi-pass membrane protein</topology>
    </subcellularLocation>
</comment>